<sequence>MAHTTRIFLCQTELACQSGDKILASTSASLKDSHMTLAIMSCPFLVGTILEKLGWPIFQSVYPVLSHSKWQHPLYISNRHLQV</sequence>
<protein>
    <submittedName>
        <fullName evidence="1">Uncharacterized protein</fullName>
    </submittedName>
</protein>
<gene>
    <name evidence="1" type="ORF">GDO78_001172</name>
</gene>
<accession>A0A8J6FS27</accession>
<keyword evidence="2" id="KW-1185">Reference proteome</keyword>
<evidence type="ECO:0000313" key="1">
    <source>
        <dbReference type="EMBL" id="KAG9493106.1"/>
    </source>
</evidence>
<proteinExistence type="predicted"/>
<organism evidence="1 2">
    <name type="scientific">Eleutherodactylus coqui</name>
    <name type="common">Puerto Rican coqui</name>
    <dbReference type="NCBI Taxonomy" id="57060"/>
    <lineage>
        <taxon>Eukaryota</taxon>
        <taxon>Metazoa</taxon>
        <taxon>Chordata</taxon>
        <taxon>Craniata</taxon>
        <taxon>Vertebrata</taxon>
        <taxon>Euteleostomi</taxon>
        <taxon>Amphibia</taxon>
        <taxon>Batrachia</taxon>
        <taxon>Anura</taxon>
        <taxon>Neobatrachia</taxon>
        <taxon>Hyloidea</taxon>
        <taxon>Eleutherodactylidae</taxon>
        <taxon>Eleutherodactylinae</taxon>
        <taxon>Eleutherodactylus</taxon>
        <taxon>Eleutherodactylus</taxon>
    </lineage>
</organism>
<dbReference type="OrthoDB" id="8950893at2759"/>
<evidence type="ECO:0000313" key="2">
    <source>
        <dbReference type="Proteomes" id="UP000770717"/>
    </source>
</evidence>
<comment type="caution">
    <text evidence="1">The sequence shown here is derived from an EMBL/GenBank/DDBJ whole genome shotgun (WGS) entry which is preliminary data.</text>
</comment>
<dbReference type="AlphaFoldDB" id="A0A8J6FS27"/>
<reference evidence="1" key="1">
    <citation type="thesis" date="2020" institute="ProQuest LLC" country="789 East Eisenhower Parkway, Ann Arbor, MI, USA">
        <title>Comparative Genomics and Chromosome Evolution.</title>
        <authorList>
            <person name="Mudd A.B."/>
        </authorList>
    </citation>
    <scope>NUCLEOTIDE SEQUENCE</scope>
    <source>
        <strain evidence="1">HN-11 Male</strain>
        <tissue evidence="1">Kidney and liver</tissue>
    </source>
</reference>
<dbReference type="Proteomes" id="UP000770717">
    <property type="component" value="Unassembled WGS sequence"/>
</dbReference>
<dbReference type="EMBL" id="WNTK01000001">
    <property type="protein sequence ID" value="KAG9493106.1"/>
    <property type="molecule type" value="Genomic_DNA"/>
</dbReference>
<name>A0A8J6FS27_ELECQ</name>